<dbReference type="AlphaFoldDB" id="A0A2Z6N549"/>
<feature type="transmembrane region" description="Helical" evidence="1">
    <location>
        <begin position="20"/>
        <end position="41"/>
    </location>
</feature>
<keyword evidence="1" id="KW-0812">Transmembrane</keyword>
<keyword evidence="1" id="KW-0472">Membrane</keyword>
<dbReference type="Proteomes" id="UP000242715">
    <property type="component" value="Unassembled WGS sequence"/>
</dbReference>
<sequence>MENSTKLNEALEYLKSVEVINSKAMLLMFAVQITASTMLLFQNAKMILRKKEASDQRDEILAALLNISLNQRIARMLLVDTMKVVRN</sequence>
<gene>
    <name evidence="2" type="ORF">TSUD_258170</name>
</gene>
<dbReference type="EMBL" id="DF973788">
    <property type="protein sequence ID" value="GAU40024.1"/>
    <property type="molecule type" value="Genomic_DNA"/>
</dbReference>
<evidence type="ECO:0000313" key="2">
    <source>
        <dbReference type="EMBL" id="GAU40024.1"/>
    </source>
</evidence>
<proteinExistence type="predicted"/>
<reference evidence="3" key="1">
    <citation type="journal article" date="2017" name="Front. Plant Sci.">
        <title>Climate Clever Clovers: New Paradigm to Reduce the Environmental Footprint of Ruminants by Breeding Low Methanogenic Forages Utilizing Haplotype Variation.</title>
        <authorList>
            <person name="Kaur P."/>
            <person name="Appels R."/>
            <person name="Bayer P.E."/>
            <person name="Keeble-Gagnere G."/>
            <person name="Wang J."/>
            <person name="Hirakawa H."/>
            <person name="Shirasawa K."/>
            <person name="Vercoe P."/>
            <person name="Stefanova K."/>
            <person name="Durmic Z."/>
            <person name="Nichols P."/>
            <person name="Revell C."/>
            <person name="Isobe S.N."/>
            <person name="Edwards D."/>
            <person name="Erskine W."/>
        </authorList>
    </citation>
    <scope>NUCLEOTIDE SEQUENCE [LARGE SCALE GENOMIC DNA]</scope>
    <source>
        <strain evidence="3">cv. Daliak</strain>
    </source>
</reference>
<keyword evidence="3" id="KW-1185">Reference proteome</keyword>
<name>A0A2Z6N549_TRISU</name>
<evidence type="ECO:0000256" key="1">
    <source>
        <dbReference type="SAM" id="Phobius"/>
    </source>
</evidence>
<accession>A0A2Z6N549</accession>
<organism evidence="2 3">
    <name type="scientific">Trifolium subterraneum</name>
    <name type="common">Subterranean clover</name>
    <dbReference type="NCBI Taxonomy" id="3900"/>
    <lineage>
        <taxon>Eukaryota</taxon>
        <taxon>Viridiplantae</taxon>
        <taxon>Streptophyta</taxon>
        <taxon>Embryophyta</taxon>
        <taxon>Tracheophyta</taxon>
        <taxon>Spermatophyta</taxon>
        <taxon>Magnoliopsida</taxon>
        <taxon>eudicotyledons</taxon>
        <taxon>Gunneridae</taxon>
        <taxon>Pentapetalae</taxon>
        <taxon>rosids</taxon>
        <taxon>fabids</taxon>
        <taxon>Fabales</taxon>
        <taxon>Fabaceae</taxon>
        <taxon>Papilionoideae</taxon>
        <taxon>50 kb inversion clade</taxon>
        <taxon>NPAAA clade</taxon>
        <taxon>Hologalegina</taxon>
        <taxon>IRL clade</taxon>
        <taxon>Trifolieae</taxon>
        <taxon>Trifolium</taxon>
    </lineage>
</organism>
<keyword evidence="1" id="KW-1133">Transmembrane helix</keyword>
<protein>
    <submittedName>
        <fullName evidence="2">Uncharacterized protein</fullName>
    </submittedName>
</protein>
<evidence type="ECO:0000313" key="3">
    <source>
        <dbReference type="Proteomes" id="UP000242715"/>
    </source>
</evidence>